<evidence type="ECO:0000313" key="2">
    <source>
        <dbReference type="EMBL" id="AZE55897.1"/>
    </source>
</evidence>
<dbReference type="EMBL" id="CP027754">
    <property type="protein sequence ID" value="AZE55897.1"/>
    <property type="molecule type" value="Genomic_DNA"/>
</dbReference>
<dbReference type="GO" id="GO:0003676">
    <property type="term" value="F:nucleic acid binding"/>
    <property type="evidence" value="ECO:0007669"/>
    <property type="project" value="InterPro"/>
</dbReference>
<dbReference type="Pfam" id="PF01844">
    <property type="entry name" value="HNH"/>
    <property type="match status" value="1"/>
</dbReference>
<name>A0A3G7U969_9PSED</name>
<dbReference type="Proteomes" id="UP000268696">
    <property type="component" value="Chromosome"/>
</dbReference>
<reference evidence="2 3" key="1">
    <citation type="submission" date="2018-03" db="EMBL/GenBank/DDBJ databases">
        <title>Diversity of phytobeneficial traits revealed by whole-genome analysis of worldwide-isolated phenazine-producing Pseudomonas spp.</title>
        <authorList>
            <person name="Biessy A."/>
            <person name="Novinscak A."/>
            <person name="Blom J."/>
            <person name="Leger G."/>
            <person name="Thomashow L.S."/>
            <person name="Cazorla F.M."/>
            <person name="Josic D."/>
            <person name="Filion M."/>
        </authorList>
    </citation>
    <scope>NUCLEOTIDE SEQUENCE [LARGE SCALE GENOMIC DNA]</scope>
    <source>
        <strain evidence="2 3">30B</strain>
    </source>
</reference>
<dbReference type="GO" id="GO:0008270">
    <property type="term" value="F:zinc ion binding"/>
    <property type="evidence" value="ECO:0007669"/>
    <property type="project" value="InterPro"/>
</dbReference>
<evidence type="ECO:0000313" key="3">
    <source>
        <dbReference type="Proteomes" id="UP000268696"/>
    </source>
</evidence>
<dbReference type="RefSeq" id="WP_124378371.1">
    <property type="nucleotide sequence ID" value="NZ_CP027754.1"/>
</dbReference>
<dbReference type="InterPro" id="IPR003615">
    <property type="entry name" value="HNH_nuc"/>
</dbReference>
<dbReference type="GO" id="GO:0004519">
    <property type="term" value="F:endonuclease activity"/>
    <property type="evidence" value="ECO:0007669"/>
    <property type="project" value="InterPro"/>
</dbReference>
<accession>A0A3G7U969</accession>
<dbReference type="Gene3D" id="1.10.30.50">
    <property type="match status" value="1"/>
</dbReference>
<evidence type="ECO:0000259" key="1">
    <source>
        <dbReference type="SMART" id="SM00507"/>
    </source>
</evidence>
<sequence length="283" mass="31834">MAAKILRSCPICSNQITARQLTKNPNKVVCSMACASILRTKKAIERNARSCAGCGTEFSSKPKSKYCSKACMTQSLRPSHTQCRGCGVFFTPVRIHSRNKRYCTAYSAAFVPFCMSDCEGKRKVQEGVSCKSCGVLFTPVRWDRKSLEFYTYPGKTTCGDECNQKAYPFTDERRKAQSARYALSGHPNWQGGSHRGGFRGHGWAAIAEKVREKAGRCCELCGKPEADNGRRLDVNHKIPFHQSQSKEKANKLSNLEALCRSCHQKTDWIWRRDNAVQFSLSFR</sequence>
<feature type="domain" description="HNH nuclease" evidence="1">
    <location>
        <begin position="205"/>
        <end position="264"/>
    </location>
</feature>
<dbReference type="AlphaFoldDB" id="A0A3G7U969"/>
<gene>
    <name evidence="2" type="ORF">C4K03_3744</name>
</gene>
<protein>
    <recommendedName>
        <fullName evidence="1">HNH nuclease domain-containing protein</fullName>
    </recommendedName>
</protein>
<dbReference type="CDD" id="cd00085">
    <property type="entry name" value="HNHc"/>
    <property type="match status" value="1"/>
</dbReference>
<proteinExistence type="predicted"/>
<organism evidence="2 3">
    <name type="scientific">Pseudomonas synxantha</name>
    <dbReference type="NCBI Taxonomy" id="47883"/>
    <lineage>
        <taxon>Bacteria</taxon>
        <taxon>Pseudomonadati</taxon>
        <taxon>Pseudomonadota</taxon>
        <taxon>Gammaproteobacteria</taxon>
        <taxon>Pseudomonadales</taxon>
        <taxon>Pseudomonadaceae</taxon>
        <taxon>Pseudomonas</taxon>
    </lineage>
</organism>
<dbReference type="SMART" id="SM00507">
    <property type="entry name" value="HNHc"/>
    <property type="match status" value="1"/>
</dbReference>
<dbReference type="InterPro" id="IPR002711">
    <property type="entry name" value="HNH"/>
</dbReference>